<evidence type="ECO:0000313" key="2">
    <source>
        <dbReference type="EMBL" id="ADN51317.1"/>
    </source>
</evidence>
<reference evidence="3" key="2">
    <citation type="journal article" date="2010" name="Stand. Genomic Sci.">
        <title>Complete genome sequence of Vulcanisaeta distributa type strain (IC-017T).</title>
        <authorList>
            <person name="Mavromatis K."/>
            <person name="Sikorski J."/>
            <person name="Pabst E."/>
            <person name="Teshima H."/>
            <person name="Lapidus A."/>
            <person name="Lucas S."/>
            <person name="Nolan M."/>
            <person name="Glavina Del Rio T."/>
            <person name="Cheng J."/>
            <person name="Bruce D."/>
            <person name="Goodwin L."/>
            <person name="Pitluck S."/>
            <person name="Liolios K."/>
            <person name="Ivanova N."/>
            <person name="Mikhailova N."/>
            <person name="Pati A."/>
            <person name="Chen A."/>
            <person name="Palaniappan K."/>
            <person name="Land M."/>
            <person name="Hauser L."/>
            <person name="Chang Y."/>
            <person name="Jeffries C."/>
            <person name="Rohde M."/>
            <person name="Spring S."/>
            <person name="Goker M."/>
            <person name="Wirth R."/>
            <person name="Woyke T."/>
            <person name="Bristow J."/>
            <person name="Eisen J."/>
            <person name="Markowitz V."/>
            <person name="Hugenholtz P."/>
            <person name="Klenk H."/>
            <person name="Kyrpides N."/>
        </authorList>
    </citation>
    <scope>NUCLEOTIDE SEQUENCE [LARGE SCALE GENOMIC DNA]</scope>
    <source>
        <strain evidence="3">DSM 14429 / JCM 11212 / NBRC 100878 / IC-017</strain>
    </source>
</reference>
<keyword evidence="3" id="KW-1185">Reference proteome</keyword>
<name>E1QNM9_VULDI</name>
<keyword evidence="1" id="KW-0812">Transmembrane</keyword>
<keyword evidence="1" id="KW-1133">Transmembrane helix</keyword>
<evidence type="ECO:0000313" key="3">
    <source>
        <dbReference type="Proteomes" id="UP000006681"/>
    </source>
</evidence>
<keyword evidence="1" id="KW-0472">Membrane</keyword>
<dbReference type="OrthoDB" id="29222at2157"/>
<dbReference type="HOGENOM" id="CLU_728864_0_0_2"/>
<feature type="transmembrane region" description="Helical" evidence="1">
    <location>
        <begin position="139"/>
        <end position="160"/>
    </location>
</feature>
<dbReference type="KEGG" id="vdi:Vdis_1945"/>
<sequence>MNKSAILILVIGLLITWLLASSIGVLIKLNESKAAQGGGSLNIHVNLPQPVITLPPINITIPQHVNETRGAELYVPLIPLPIVMPNIPINITRYIVISTPRPPQPWGGGYSGTSGLQEGSGNSQQYVSNTVAPLRIPPLLVIIVIITAIIIISISSLTIVRREIHGSSQLSSNTNVNVKSNLKINVVSKGGSDVHIKLSREVELLPGEVVKVISGWGGNDIIDLGIPRDLPLIWRFNEPLPIIIKGGALVTVTRPGILKEDSLIMPLRGCYGISIGLGDREERLFIRASDYRDDVVNFIRLNIGNFVIKDSATIREAMRQLVNDGVINGEWNSINTIIRLFEMVRYGLRDVDRRDYEEFLRALSKVFRDARVIVCERAS</sequence>
<evidence type="ECO:0000256" key="1">
    <source>
        <dbReference type="SAM" id="Phobius"/>
    </source>
</evidence>
<dbReference type="EMBL" id="CP002100">
    <property type="protein sequence ID" value="ADN51317.1"/>
    <property type="molecule type" value="Genomic_DNA"/>
</dbReference>
<dbReference type="AlphaFoldDB" id="E1QNM9"/>
<proteinExistence type="predicted"/>
<reference evidence="2 3" key="1">
    <citation type="journal article" date="2010" name="Stand. Genomic Sci.">
        <title>Complete genome sequence of Vulcanisaeta distributa type strain (IC-017).</title>
        <authorList>
            <person name="Mavromatis K."/>
            <person name="Sikorski J."/>
            <person name="Pabst E."/>
            <person name="Teshima H."/>
            <person name="Lapidus A."/>
            <person name="Lucas S."/>
            <person name="Nolan M."/>
            <person name="Glavina Del Rio T."/>
            <person name="Cheng J.F."/>
            <person name="Bruce D."/>
            <person name="Goodwin L."/>
            <person name="Pitluck S."/>
            <person name="Liolios K."/>
            <person name="Ivanova N."/>
            <person name="Mikhailova N."/>
            <person name="Pati A."/>
            <person name="Chen A."/>
            <person name="Palaniappan K."/>
            <person name="Land M."/>
            <person name="Hauser L."/>
            <person name="Chang Y.J."/>
            <person name="Jeffries C.D."/>
            <person name="Rohde M."/>
            <person name="Spring S."/>
            <person name="Goker M."/>
            <person name="Wirth R."/>
            <person name="Woyke T."/>
            <person name="Bristow J."/>
            <person name="Eisen J.A."/>
            <person name="Markowitz V."/>
            <person name="Hugenholtz P."/>
            <person name="Klenk H.P."/>
            <person name="Kyrpides N.C."/>
        </authorList>
    </citation>
    <scope>NUCLEOTIDE SEQUENCE [LARGE SCALE GENOMIC DNA]</scope>
    <source>
        <strain evidence="3">DSM 14429 / JCM 11212 / NBRC 100878 / IC-017</strain>
    </source>
</reference>
<accession>E1QNM9</accession>
<evidence type="ECO:0008006" key="4">
    <source>
        <dbReference type="Google" id="ProtNLM"/>
    </source>
</evidence>
<dbReference type="RefSeq" id="WP_013337042.1">
    <property type="nucleotide sequence ID" value="NC_014537.1"/>
</dbReference>
<protein>
    <recommendedName>
        <fullName evidence="4">DUF4129 domain-containing protein</fullName>
    </recommendedName>
</protein>
<dbReference type="eggNOG" id="arCOG07425">
    <property type="taxonomic scope" value="Archaea"/>
</dbReference>
<gene>
    <name evidence="2" type="ordered locus">Vdis_1945</name>
</gene>
<organism evidence="2 3">
    <name type="scientific">Vulcanisaeta distributa (strain DSM 14429 / JCM 11212 / NBRC 100878 / IC-017)</name>
    <dbReference type="NCBI Taxonomy" id="572478"/>
    <lineage>
        <taxon>Archaea</taxon>
        <taxon>Thermoproteota</taxon>
        <taxon>Thermoprotei</taxon>
        <taxon>Thermoproteales</taxon>
        <taxon>Thermoproteaceae</taxon>
        <taxon>Vulcanisaeta</taxon>
    </lineage>
</organism>
<dbReference type="STRING" id="572478.Vdis_1945"/>
<dbReference type="GeneID" id="9752894"/>
<dbReference type="Proteomes" id="UP000006681">
    <property type="component" value="Chromosome"/>
</dbReference>